<dbReference type="PANTHER" id="PTHR11579:SF18">
    <property type="entry name" value="PROTEIN-L-ISOASPARTATE O-METHYLTRANSFERASE"/>
    <property type="match status" value="1"/>
</dbReference>
<keyword evidence="5" id="KW-0808">Transferase</keyword>
<evidence type="ECO:0000256" key="2">
    <source>
        <dbReference type="ARBA" id="ARBA00013346"/>
    </source>
</evidence>
<keyword evidence="5" id="KW-0489">Methyltransferase</keyword>
<proteinExistence type="inferred from homology"/>
<evidence type="ECO:0000313" key="6">
    <source>
        <dbReference type="Proteomes" id="UP000199586"/>
    </source>
</evidence>
<organism evidence="5 6">
    <name type="scientific">Sphingomonas rubra</name>
    <dbReference type="NCBI Taxonomy" id="634430"/>
    <lineage>
        <taxon>Bacteria</taxon>
        <taxon>Pseudomonadati</taxon>
        <taxon>Pseudomonadota</taxon>
        <taxon>Alphaproteobacteria</taxon>
        <taxon>Sphingomonadales</taxon>
        <taxon>Sphingomonadaceae</taxon>
        <taxon>Sphingomonas</taxon>
    </lineage>
</organism>
<keyword evidence="6" id="KW-1185">Reference proteome</keyword>
<feature type="transmembrane region" description="Helical" evidence="4">
    <location>
        <begin position="92"/>
        <end position="116"/>
    </location>
</feature>
<dbReference type="GO" id="GO:0032259">
    <property type="term" value="P:methylation"/>
    <property type="evidence" value="ECO:0007669"/>
    <property type="project" value="UniProtKB-KW"/>
</dbReference>
<gene>
    <name evidence="5" type="ORF">SAMN04488241_104125</name>
</gene>
<dbReference type="Pfam" id="PF01135">
    <property type="entry name" value="PCMT"/>
    <property type="match status" value="1"/>
</dbReference>
<protein>
    <recommendedName>
        <fullName evidence="2">Protein-L-isoaspartate O-methyltransferase</fullName>
    </recommendedName>
    <alternativeName>
        <fullName evidence="3">Protein L-isoaspartyl methyltransferase</fullName>
    </alternativeName>
</protein>
<comment type="similarity">
    <text evidence="1">Belongs to the methyltransferase superfamily. L-isoaspartyl/D-aspartyl protein methyltransferase family.</text>
</comment>
<dbReference type="Proteomes" id="UP000199586">
    <property type="component" value="Unassembled WGS sequence"/>
</dbReference>
<dbReference type="GO" id="GO:0004719">
    <property type="term" value="F:protein-L-isoaspartate (D-aspartate) O-methyltransferase activity"/>
    <property type="evidence" value="ECO:0007669"/>
    <property type="project" value="InterPro"/>
</dbReference>
<accession>A0A1I5RUA6</accession>
<evidence type="ECO:0000256" key="4">
    <source>
        <dbReference type="SAM" id="Phobius"/>
    </source>
</evidence>
<dbReference type="AlphaFoldDB" id="A0A1I5RUA6"/>
<dbReference type="EMBL" id="FOXP01000004">
    <property type="protein sequence ID" value="SFP62063.1"/>
    <property type="molecule type" value="Genomic_DNA"/>
</dbReference>
<dbReference type="PANTHER" id="PTHR11579">
    <property type="entry name" value="PROTEIN-L-ISOASPARTATE O-METHYLTRANSFERASE"/>
    <property type="match status" value="1"/>
</dbReference>
<dbReference type="OrthoDB" id="9798496at2"/>
<keyword evidence="4" id="KW-0472">Membrane</keyword>
<dbReference type="CDD" id="cd02440">
    <property type="entry name" value="AdoMet_MTases"/>
    <property type="match status" value="1"/>
</dbReference>
<dbReference type="Gene3D" id="3.40.50.150">
    <property type="entry name" value="Vaccinia Virus protein VP39"/>
    <property type="match status" value="1"/>
</dbReference>
<dbReference type="SUPFAM" id="SSF53335">
    <property type="entry name" value="S-adenosyl-L-methionine-dependent methyltransferases"/>
    <property type="match status" value="1"/>
</dbReference>
<evidence type="ECO:0000313" key="5">
    <source>
        <dbReference type="EMBL" id="SFP62063.1"/>
    </source>
</evidence>
<keyword evidence="4" id="KW-0812">Transmembrane</keyword>
<dbReference type="STRING" id="634430.SAMN04488241_104125"/>
<dbReference type="InterPro" id="IPR029063">
    <property type="entry name" value="SAM-dependent_MTases_sf"/>
</dbReference>
<name>A0A1I5RUA6_9SPHN</name>
<sequence length="226" mass="23323">MTMLDQRLKPGMGADAMRAAMVSSQLRTTGVDDVRVVGAMATVAREDFVPPASRGVAYRDTAVPLGRGRYLNPPLATGRLVTEAQVLQRDRVLLIGAATGYTAAVLAMLGASVVAVEEDAGLLAIAREALDGVEGIELVEAPLTAGHPDGAPYDVLLVDGAVEALPDALLAQLRPGGRVATGLADRGVTRLASGRRTEGGSGLFAFADAECVVLPGFARPTGFRFG</sequence>
<reference evidence="5 6" key="1">
    <citation type="submission" date="2016-10" db="EMBL/GenBank/DDBJ databases">
        <authorList>
            <person name="de Groot N.N."/>
        </authorList>
    </citation>
    <scope>NUCLEOTIDE SEQUENCE [LARGE SCALE GENOMIC DNA]</scope>
    <source>
        <strain evidence="5 6">CGMCC 1.9113</strain>
    </source>
</reference>
<dbReference type="GO" id="GO:0005737">
    <property type="term" value="C:cytoplasm"/>
    <property type="evidence" value="ECO:0007669"/>
    <property type="project" value="TreeGrafter"/>
</dbReference>
<evidence type="ECO:0000256" key="1">
    <source>
        <dbReference type="ARBA" id="ARBA00005369"/>
    </source>
</evidence>
<keyword evidence="4" id="KW-1133">Transmembrane helix</keyword>
<evidence type="ECO:0000256" key="3">
    <source>
        <dbReference type="ARBA" id="ARBA00030757"/>
    </source>
</evidence>
<dbReference type="InterPro" id="IPR000682">
    <property type="entry name" value="PCMT"/>
</dbReference>